<keyword evidence="2" id="KW-1185">Reference proteome</keyword>
<dbReference type="Proteomes" id="UP001229421">
    <property type="component" value="Unassembled WGS sequence"/>
</dbReference>
<sequence length="187" mass="21765">MFEDCTPRPNYVWGQSTLLWLDVDKLSYFELVDYVMETGSYQSKDFSLYCYDCGILKHLVSDKDVIDFANSIHFVDVYDDDEWRDLVAEIQKVNKEDAKSKKNMVEECLKGPVSEGVSELEAGFRLEVHNSYEESHVDVNTPELKLHVPAIEGIHKNFAQIDNFCVQQLEGLQQDRDYNRRCPLNRL</sequence>
<proteinExistence type="predicted"/>
<accession>A0AAD8KJ17</accession>
<reference evidence="1" key="1">
    <citation type="journal article" date="2023" name="bioRxiv">
        <title>Improved chromosome-level genome assembly for marigold (Tagetes erecta).</title>
        <authorList>
            <person name="Jiang F."/>
            <person name="Yuan L."/>
            <person name="Wang S."/>
            <person name="Wang H."/>
            <person name="Xu D."/>
            <person name="Wang A."/>
            <person name="Fan W."/>
        </authorList>
    </citation>
    <scope>NUCLEOTIDE SEQUENCE</scope>
    <source>
        <strain evidence="1">WSJ</strain>
        <tissue evidence="1">Leaf</tissue>
    </source>
</reference>
<dbReference type="AlphaFoldDB" id="A0AAD8KJ17"/>
<evidence type="ECO:0000313" key="1">
    <source>
        <dbReference type="EMBL" id="KAK1423875.1"/>
    </source>
</evidence>
<name>A0AAD8KJ17_TARER</name>
<evidence type="ECO:0000313" key="2">
    <source>
        <dbReference type="Proteomes" id="UP001229421"/>
    </source>
</evidence>
<protein>
    <submittedName>
        <fullName evidence="1">Uncharacterized protein</fullName>
    </submittedName>
</protein>
<organism evidence="1 2">
    <name type="scientific">Tagetes erecta</name>
    <name type="common">African marigold</name>
    <dbReference type="NCBI Taxonomy" id="13708"/>
    <lineage>
        <taxon>Eukaryota</taxon>
        <taxon>Viridiplantae</taxon>
        <taxon>Streptophyta</taxon>
        <taxon>Embryophyta</taxon>
        <taxon>Tracheophyta</taxon>
        <taxon>Spermatophyta</taxon>
        <taxon>Magnoliopsida</taxon>
        <taxon>eudicotyledons</taxon>
        <taxon>Gunneridae</taxon>
        <taxon>Pentapetalae</taxon>
        <taxon>asterids</taxon>
        <taxon>campanulids</taxon>
        <taxon>Asterales</taxon>
        <taxon>Asteraceae</taxon>
        <taxon>Asteroideae</taxon>
        <taxon>Heliantheae alliance</taxon>
        <taxon>Tageteae</taxon>
        <taxon>Tagetes</taxon>
    </lineage>
</organism>
<comment type="caution">
    <text evidence="1">The sequence shown here is derived from an EMBL/GenBank/DDBJ whole genome shotgun (WGS) entry which is preliminary data.</text>
</comment>
<gene>
    <name evidence="1" type="ORF">QVD17_19184</name>
</gene>
<dbReference type="EMBL" id="JAUHHV010000005">
    <property type="protein sequence ID" value="KAK1423875.1"/>
    <property type="molecule type" value="Genomic_DNA"/>
</dbReference>